<dbReference type="InterPro" id="IPR001487">
    <property type="entry name" value="Bromodomain"/>
</dbReference>
<organism evidence="5">
    <name type="scientific">Arcella intermedia</name>
    <dbReference type="NCBI Taxonomy" id="1963864"/>
    <lineage>
        <taxon>Eukaryota</taxon>
        <taxon>Amoebozoa</taxon>
        <taxon>Tubulinea</taxon>
        <taxon>Elardia</taxon>
        <taxon>Arcellinida</taxon>
        <taxon>Sphaerothecina</taxon>
        <taxon>Arcellidae</taxon>
        <taxon>Arcella</taxon>
    </lineage>
</organism>
<accession>A0A6B2L308</accession>
<feature type="region of interest" description="Disordered" evidence="3">
    <location>
        <begin position="406"/>
        <end position="468"/>
    </location>
</feature>
<evidence type="ECO:0000256" key="1">
    <source>
        <dbReference type="ARBA" id="ARBA00023117"/>
    </source>
</evidence>
<dbReference type="EMBL" id="GIBP01002444">
    <property type="protein sequence ID" value="NDV31413.1"/>
    <property type="molecule type" value="Transcribed_RNA"/>
</dbReference>
<reference evidence="5" key="1">
    <citation type="journal article" date="2020" name="J. Eukaryot. Microbiol.">
        <title>De novo Sequencing, Assembly and Annotation of the Transcriptome for the Free-Living Testate Amoeba Arcella intermedia.</title>
        <authorList>
            <person name="Ribeiro G.M."/>
            <person name="Porfirio-Sousa A.L."/>
            <person name="Maurer-Alcala X.X."/>
            <person name="Katz L.A."/>
            <person name="Lahr D.J.G."/>
        </authorList>
    </citation>
    <scope>NUCLEOTIDE SEQUENCE</scope>
</reference>
<dbReference type="AlphaFoldDB" id="A0A6B2L308"/>
<feature type="domain" description="Bromo" evidence="4">
    <location>
        <begin position="136"/>
        <end position="206"/>
    </location>
</feature>
<dbReference type="GO" id="GO:0006357">
    <property type="term" value="P:regulation of transcription by RNA polymerase II"/>
    <property type="evidence" value="ECO:0007669"/>
    <property type="project" value="TreeGrafter"/>
</dbReference>
<feature type="compositionally biased region" description="Acidic residues" evidence="3">
    <location>
        <begin position="419"/>
        <end position="453"/>
    </location>
</feature>
<dbReference type="Pfam" id="PF00439">
    <property type="entry name" value="Bromodomain"/>
    <property type="match status" value="1"/>
</dbReference>
<dbReference type="PROSITE" id="PS50014">
    <property type="entry name" value="BROMODOMAIN_2"/>
    <property type="match status" value="1"/>
</dbReference>
<dbReference type="Gene3D" id="1.20.920.10">
    <property type="entry name" value="Bromodomain-like"/>
    <property type="match status" value="1"/>
</dbReference>
<feature type="compositionally biased region" description="Basic and acidic residues" evidence="3">
    <location>
        <begin position="25"/>
        <end position="42"/>
    </location>
</feature>
<feature type="compositionally biased region" description="Pro residues" evidence="3">
    <location>
        <begin position="79"/>
        <end position="93"/>
    </location>
</feature>
<dbReference type="InterPro" id="IPR036427">
    <property type="entry name" value="Bromodomain-like_sf"/>
</dbReference>
<sequence length="468" mass="53596">MKERAARREQLSSKLVISLPWEAIHSQKEWMKSCDASRRESKPAPLVVSIPSKKRASSTQKPPEASKAPEKKRRTSAPAPKPAPPPKAPPKSAPKPSKSRRPSTKADPDSLPPSAPPRGEYRPLEEVLTHLLTQLMDLDTNNFFYHPVTDLQAPDYSNIIKHPMCFSVMEEKLESGEYSCLEMFVKDFKLISDNCMQYNETYSPYHKAARELWRDGSGLVKEYELQISPDLLKIPATYELKRYEEEEIPKNKEKLPDKVRLIPDVVPSQESILFNPKSEFLTDIISSARYKKEHIPLINSRFQPPVIVQKKVFCNETNYHESITRFLAPMGSILKERVGLFCELSRNPQLINQIQEISEMPHSDINQEEYAELMTVKDFQFRELVQSIYSTPGAGYGRRFQGEEQEMEEMDGNLGEGKENEEEEEEMATGDQEPADSEDQEGEEQNEDLSEESSDPKEQPDSFHNHPL</sequence>
<dbReference type="PRINTS" id="PR00503">
    <property type="entry name" value="BROMODOMAIN"/>
</dbReference>
<dbReference type="PANTHER" id="PTHR22881">
    <property type="entry name" value="BROMODOMAIN CONTAINING PROTEIN"/>
    <property type="match status" value="1"/>
</dbReference>
<proteinExistence type="predicted"/>
<evidence type="ECO:0000313" key="5">
    <source>
        <dbReference type="EMBL" id="NDV31413.1"/>
    </source>
</evidence>
<keyword evidence="1 2" id="KW-0103">Bromodomain</keyword>
<protein>
    <recommendedName>
        <fullName evidence="4">Bromo domain-containing protein</fullName>
    </recommendedName>
</protein>
<evidence type="ECO:0000259" key="4">
    <source>
        <dbReference type="PROSITE" id="PS50014"/>
    </source>
</evidence>
<evidence type="ECO:0000256" key="2">
    <source>
        <dbReference type="PROSITE-ProRule" id="PRU00035"/>
    </source>
</evidence>
<name>A0A6B2L308_9EUKA</name>
<feature type="compositionally biased region" description="Basic and acidic residues" evidence="3">
    <location>
        <begin position="454"/>
        <end position="468"/>
    </location>
</feature>
<dbReference type="GO" id="GO:0005634">
    <property type="term" value="C:nucleus"/>
    <property type="evidence" value="ECO:0007669"/>
    <property type="project" value="TreeGrafter"/>
</dbReference>
<feature type="compositionally biased region" description="Basic and acidic residues" evidence="3">
    <location>
        <begin position="1"/>
        <end position="11"/>
    </location>
</feature>
<dbReference type="SUPFAM" id="SSF47370">
    <property type="entry name" value="Bromodomain"/>
    <property type="match status" value="1"/>
</dbReference>
<feature type="region of interest" description="Disordered" evidence="3">
    <location>
        <begin position="1"/>
        <end position="121"/>
    </location>
</feature>
<dbReference type="InterPro" id="IPR051831">
    <property type="entry name" value="Bromodomain_contain_prot"/>
</dbReference>
<dbReference type="PANTHER" id="PTHR22881:SF27">
    <property type="entry name" value="BROMODOMAIN CONTAINING 7_9"/>
    <property type="match status" value="1"/>
</dbReference>
<dbReference type="SMART" id="SM00297">
    <property type="entry name" value="BROMO"/>
    <property type="match status" value="1"/>
</dbReference>
<evidence type="ECO:0000256" key="3">
    <source>
        <dbReference type="SAM" id="MobiDB-lite"/>
    </source>
</evidence>